<dbReference type="InterPro" id="IPR041516">
    <property type="entry name" value="LACTB2_WH"/>
</dbReference>
<dbReference type="Gene3D" id="1.10.10.10">
    <property type="entry name" value="Winged helix-like DNA-binding domain superfamily/Winged helix DNA-binding domain"/>
    <property type="match status" value="1"/>
</dbReference>
<dbReference type="InterPro" id="IPR036388">
    <property type="entry name" value="WH-like_DNA-bd_sf"/>
</dbReference>
<dbReference type="Gene3D" id="3.60.15.10">
    <property type="entry name" value="Ribonuclease Z/Hydroxyacylglutathione hydrolase-like"/>
    <property type="match status" value="1"/>
</dbReference>
<dbReference type="Pfam" id="PF17778">
    <property type="entry name" value="WHD_BLACT"/>
    <property type="match status" value="1"/>
</dbReference>
<protein>
    <submittedName>
        <fullName evidence="2">Putative metallo-hydrolase</fullName>
        <ecNumber evidence="2">3.-.-.-</ecNumber>
    </submittedName>
</protein>
<dbReference type="GO" id="GO:0016787">
    <property type="term" value="F:hydrolase activity"/>
    <property type="evidence" value="ECO:0007669"/>
    <property type="project" value="UniProtKB-KW"/>
</dbReference>
<reference evidence="2 3" key="1">
    <citation type="submission" date="2017-05" db="EMBL/GenBank/DDBJ databases">
        <authorList>
            <person name="Song R."/>
            <person name="Chenine A.L."/>
            <person name="Ruprecht R.M."/>
        </authorList>
    </citation>
    <scope>NUCLEOTIDE SEQUENCE [LARGE SCALE GENOMIC DNA]</scope>
    <source>
        <strain evidence="2 3">CECT 8489</strain>
    </source>
</reference>
<keyword evidence="3" id="KW-1185">Reference proteome</keyword>
<dbReference type="AlphaFoldDB" id="A0A238IUI9"/>
<proteinExistence type="predicted"/>
<dbReference type="OrthoDB" id="9788263at2"/>
<dbReference type="RefSeq" id="WP_093972066.1">
    <property type="nucleotide sequence ID" value="NZ_FXXQ01000001.1"/>
</dbReference>
<dbReference type="SMART" id="SM00849">
    <property type="entry name" value="Lactamase_B"/>
    <property type="match status" value="1"/>
</dbReference>
<dbReference type="SUPFAM" id="SSF56281">
    <property type="entry name" value="Metallo-hydrolase/oxidoreductase"/>
    <property type="match status" value="1"/>
</dbReference>
<dbReference type="InterPro" id="IPR050662">
    <property type="entry name" value="Sec-metab_biosynth-thioest"/>
</dbReference>
<evidence type="ECO:0000313" key="2">
    <source>
        <dbReference type="EMBL" id="SMX22058.1"/>
    </source>
</evidence>
<dbReference type="PANTHER" id="PTHR23131:SF0">
    <property type="entry name" value="ENDORIBONUCLEASE LACTB2"/>
    <property type="match status" value="1"/>
</dbReference>
<dbReference type="Proteomes" id="UP000201838">
    <property type="component" value="Unassembled WGS sequence"/>
</dbReference>
<dbReference type="CDD" id="cd16278">
    <property type="entry name" value="metallo-hydrolase-like_MBL-fold"/>
    <property type="match status" value="1"/>
</dbReference>
<dbReference type="EC" id="3.-.-.-" evidence="2"/>
<dbReference type="PANTHER" id="PTHR23131">
    <property type="entry name" value="ENDORIBONUCLEASE LACTB2"/>
    <property type="match status" value="1"/>
</dbReference>
<dbReference type="EMBL" id="FXXQ01000001">
    <property type="protein sequence ID" value="SMX22058.1"/>
    <property type="molecule type" value="Genomic_DNA"/>
</dbReference>
<evidence type="ECO:0000313" key="3">
    <source>
        <dbReference type="Proteomes" id="UP000201838"/>
    </source>
</evidence>
<dbReference type="InterPro" id="IPR036866">
    <property type="entry name" value="RibonucZ/Hydroxyglut_hydro"/>
</dbReference>
<keyword evidence="2" id="KW-0378">Hydrolase</keyword>
<feature type="domain" description="Metallo-beta-lactamase" evidence="1">
    <location>
        <begin position="40"/>
        <end position="219"/>
    </location>
</feature>
<dbReference type="Pfam" id="PF00753">
    <property type="entry name" value="Lactamase_B"/>
    <property type="match status" value="1"/>
</dbReference>
<name>A0A238IUI9_9RHOB</name>
<sequence>MHSNEAKVPMSRPDVGIPVYVAAGVQVILAPNPGAMTHWGTNSYIVGNKSVAVVDPGPADASHLAALMKAIGAREVSHILVTHAHADHSAGAAALSNKTGAPVVGFGLPDEGRRKVMQHLAEAGDLGGGEGLDAGFSPDQLVRDGDLIDGADWSIEVLHLPGHFAGHLGFQFGETLFSGDHVMDWSSSIVSPPDGHIGDFLASCHKVIRRNPSRCLTGHGAPLPAPRGRLEWLVEHRLAREAQILDALAETGLTAQQIVSRVYSDIPETVRPAAARNVLAHLIDLWERSLIEAIPHIHQNAVFRLI</sequence>
<gene>
    <name evidence="2" type="ORF">BOA8489_00146</name>
</gene>
<dbReference type="InterPro" id="IPR001279">
    <property type="entry name" value="Metallo-B-lactamas"/>
</dbReference>
<evidence type="ECO:0000259" key="1">
    <source>
        <dbReference type="SMART" id="SM00849"/>
    </source>
</evidence>
<accession>A0A238IUI9</accession>
<organism evidence="2 3">
    <name type="scientific">Boseongicola aestuarii</name>
    <dbReference type="NCBI Taxonomy" id="1470561"/>
    <lineage>
        <taxon>Bacteria</taxon>
        <taxon>Pseudomonadati</taxon>
        <taxon>Pseudomonadota</taxon>
        <taxon>Alphaproteobacteria</taxon>
        <taxon>Rhodobacterales</taxon>
        <taxon>Paracoccaceae</taxon>
        <taxon>Boseongicola</taxon>
    </lineage>
</organism>